<comment type="cofactor">
    <cofactor evidence="14 15">
        <name>heme b</name>
        <dbReference type="ChEBI" id="CHEBI:60344"/>
    </cofactor>
    <text evidence="14 15">Binds 1 heme b (iron(II)-protoporphyrin IX) group per subunit.</text>
</comment>
<dbReference type="GO" id="GO:0006782">
    <property type="term" value="P:protoporphyrinogen IX biosynthetic process"/>
    <property type="evidence" value="ECO:0007669"/>
    <property type="project" value="UniProtKB-UniRule"/>
</dbReference>
<dbReference type="PANTHER" id="PTHR40255:SF1">
    <property type="entry name" value="PROTOPORPHYRINOGEN IX OXIDASE"/>
    <property type="match status" value="1"/>
</dbReference>
<keyword evidence="10 14" id="KW-0560">Oxidoreductase</keyword>
<evidence type="ECO:0000256" key="11">
    <source>
        <dbReference type="ARBA" id="ARBA00023004"/>
    </source>
</evidence>
<organism evidence="16 17">
    <name type="scientific">Celeribacter persicus</name>
    <dbReference type="NCBI Taxonomy" id="1651082"/>
    <lineage>
        <taxon>Bacteria</taxon>
        <taxon>Pseudomonadati</taxon>
        <taxon>Pseudomonadota</taxon>
        <taxon>Alphaproteobacteria</taxon>
        <taxon>Rhodobacterales</taxon>
        <taxon>Roseobacteraceae</taxon>
        <taxon>Celeribacter</taxon>
    </lineage>
</organism>
<evidence type="ECO:0000256" key="7">
    <source>
        <dbReference type="ARBA" id="ARBA00022692"/>
    </source>
</evidence>
<keyword evidence="11 14" id="KW-0408">Iron</keyword>
<evidence type="ECO:0000256" key="6">
    <source>
        <dbReference type="ARBA" id="ARBA00022617"/>
    </source>
</evidence>
<feature type="transmembrane region" description="Helical" evidence="14">
    <location>
        <begin position="15"/>
        <end position="35"/>
    </location>
</feature>
<comment type="function">
    <text evidence="14 15">Catalyzes the oxidation of protoporphyrinogen IX to protoporphyrin IX.</text>
</comment>
<evidence type="ECO:0000256" key="1">
    <source>
        <dbReference type="ARBA" id="ARBA00004651"/>
    </source>
</evidence>
<sequence length="150" mass="17493">MGDFLASVYPWTKSLHVISIIAWMAGIFYLPRLYVRHTESVEQGSETDLLFQDMEMKLLKMIMNPAMISSWLFGLCLVMTPGIIVWSDGWPWVKAICILAMTWFHMWLAVRRKDFVAGTNTRSGRHYRMMNEFPTLLMIVIVIMIIVKPF</sequence>
<keyword evidence="5 14" id="KW-1003">Cell membrane</keyword>
<keyword evidence="17" id="KW-1185">Reference proteome</keyword>
<dbReference type="HAMAP" id="MF_02239">
    <property type="entry name" value="HemJ"/>
    <property type="match status" value="1"/>
</dbReference>
<dbReference type="Pfam" id="PF03653">
    <property type="entry name" value="UPF0093"/>
    <property type="match status" value="1"/>
</dbReference>
<evidence type="ECO:0000256" key="12">
    <source>
        <dbReference type="ARBA" id="ARBA00023136"/>
    </source>
</evidence>
<accession>A0A2T5HDN6</accession>
<evidence type="ECO:0000256" key="14">
    <source>
        <dbReference type="HAMAP-Rule" id="MF_02239"/>
    </source>
</evidence>
<comment type="subcellular location">
    <subcellularLocation>
        <location evidence="1 14">Cell membrane</location>
        <topology evidence="1 14">Multi-pass membrane protein</topology>
    </subcellularLocation>
</comment>
<keyword evidence="8 14" id="KW-0479">Metal-binding</keyword>
<keyword evidence="7 14" id="KW-0812">Transmembrane</keyword>
<feature type="binding site" description="axial binding residue" evidence="14">
    <location>
        <position position="94"/>
    </location>
    <ligand>
        <name>heme</name>
        <dbReference type="ChEBI" id="CHEBI:30413"/>
    </ligand>
    <ligandPart>
        <name>Fe</name>
        <dbReference type="ChEBI" id="CHEBI:18248"/>
    </ligandPart>
</feature>
<evidence type="ECO:0000256" key="5">
    <source>
        <dbReference type="ARBA" id="ARBA00022475"/>
    </source>
</evidence>
<keyword evidence="6 14" id="KW-0349">Heme</keyword>
<dbReference type="AlphaFoldDB" id="A0A2T5HDN6"/>
<evidence type="ECO:0000313" key="16">
    <source>
        <dbReference type="EMBL" id="PTQ69690.1"/>
    </source>
</evidence>
<dbReference type="RefSeq" id="WP_107817195.1">
    <property type="nucleotide sequence ID" value="NZ_QAOH01000011.1"/>
</dbReference>
<dbReference type="GO" id="GO:0070818">
    <property type="term" value="F:protoporphyrinogen oxidase activity"/>
    <property type="evidence" value="ECO:0007669"/>
    <property type="project" value="UniProtKB-UniRule"/>
</dbReference>
<dbReference type="Proteomes" id="UP000244077">
    <property type="component" value="Unassembled WGS sequence"/>
</dbReference>
<evidence type="ECO:0000256" key="15">
    <source>
        <dbReference type="PIRNR" id="PIRNR004638"/>
    </source>
</evidence>
<comment type="pathway">
    <text evidence="2 14 15">Porphyrin-containing compound metabolism; protoporphyrin-IX biosynthesis; protoporphyrin-IX from protoporphyrinogen-IX: step 1/1.</text>
</comment>
<comment type="catalytic activity">
    <reaction evidence="13 14 15">
        <text>protoporphyrinogen IX + 3 A = protoporphyrin IX + 3 AH2</text>
        <dbReference type="Rhea" id="RHEA:62000"/>
        <dbReference type="ChEBI" id="CHEBI:13193"/>
        <dbReference type="ChEBI" id="CHEBI:17499"/>
        <dbReference type="ChEBI" id="CHEBI:57306"/>
        <dbReference type="ChEBI" id="CHEBI:57307"/>
    </reaction>
</comment>
<feature type="transmembrane region" description="Helical" evidence="14">
    <location>
        <begin position="66"/>
        <end position="86"/>
    </location>
</feature>
<comment type="caution">
    <text evidence="16">The sequence shown here is derived from an EMBL/GenBank/DDBJ whole genome shotgun (WGS) entry which is preliminary data.</text>
</comment>
<dbReference type="UniPathway" id="UPA00251">
    <property type="reaction ID" value="UER00324"/>
</dbReference>
<evidence type="ECO:0000256" key="3">
    <source>
        <dbReference type="ARBA" id="ARBA00006501"/>
    </source>
</evidence>
<keyword evidence="12 14" id="KW-0472">Membrane</keyword>
<evidence type="ECO:0000256" key="13">
    <source>
        <dbReference type="ARBA" id="ARBA00048390"/>
    </source>
</evidence>
<dbReference type="NCBIfam" id="TIGR00701">
    <property type="entry name" value="protoporphyrinogen oxidase HemJ"/>
    <property type="match status" value="1"/>
</dbReference>
<proteinExistence type="inferred from homology"/>
<feature type="transmembrane region" description="Helical" evidence="14">
    <location>
        <begin position="92"/>
        <end position="110"/>
    </location>
</feature>
<dbReference type="EC" id="1.3.99.-" evidence="14 15"/>
<name>A0A2T5HDN6_9RHOB</name>
<comment type="subunit">
    <text evidence="14">Homodimer.</text>
</comment>
<comment type="similarity">
    <text evidence="3 14 15">Belongs to the HemJ family.</text>
</comment>
<keyword evidence="9 14" id="KW-1133">Transmembrane helix</keyword>
<dbReference type="GO" id="GO:0005886">
    <property type="term" value="C:plasma membrane"/>
    <property type="evidence" value="ECO:0007669"/>
    <property type="project" value="UniProtKB-SubCell"/>
</dbReference>
<evidence type="ECO:0000256" key="10">
    <source>
        <dbReference type="ARBA" id="ARBA00023002"/>
    </source>
</evidence>
<dbReference type="OrthoDB" id="9800824at2"/>
<feature type="transmembrane region" description="Helical" evidence="14">
    <location>
        <begin position="130"/>
        <end position="147"/>
    </location>
</feature>
<protein>
    <recommendedName>
        <fullName evidence="4 14">Protoporphyrinogen IX oxidase</fullName>
        <shortName evidence="14">PPO</shortName>
        <ecNumber evidence="14 15">1.3.99.-</ecNumber>
    </recommendedName>
</protein>
<dbReference type="GO" id="GO:0046872">
    <property type="term" value="F:metal ion binding"/>
    <property type="evidence" value="ECO:0007669"/>
    <property type="project" value="UniProtKB-UniRule"/>
</dbReference>
<dbReference type="PIRSF" id="PIRSF004638">
    <property type="entry name" value="UCP004638"/>
    <property type="match status" value="1"/>
</dbReference>
<evidence type="ECO:0000313" key="17">
    <source>
        <dbReference type="Proteomes" id="UP000244077"/>
    </source>
</evidence>
<feature type="binding site" description="axial binding residue" evidence="14">
    <location>
        <position position="16"/>
    </location>
    <ligand>
        <name>heme</name>
        <dbReference type="ChEBI" id="CHEBI:30413"/>
    </ligand>
    <ligandPart>
        <name>Fe</name>
        <dbReference type="ChEBI" id="CHEBI:18248"/>
    </ligandPart>
</feature>
<evidence type="ECO:0000256" key="9">
    <source>
        <dbReference type="ARBA" id="ARBA00022989"/>
    </source>
</evidence>
<gene>
    <name evidence="16" type="ORF">C8N42_11139</name>
</gene>
<dbReference type="EMBL" id="QAOH01000011">
    <property type="protein sequence ID" value="PTQ69690.1"/>
    <property type="molecule type" value="Genomic_DNA"/>
</dbReference>
<dbReference type="PANTHER" id="PTHR40255">
    <property type="entry name" value="UPF0093 MEMBRANE PROTEIN SLR1790"/>
    <property type="match status" value="1"/>
</dbReference>
<dbReference type="InterPro" id="IPR005265">
    <property type="entry name" value="HemJ-like"/>
</dbReference>
<evidence type="ECO:0000256" key="2">
    <source>
        <dbReference type="ARBA" id="ARBA00005073"/>
    </source>
</evidence>
<evidence type="ECO:0000256" key="4">
    <source>
        <dbReference type="ARBA" id="ARBA00017504"/>
    </source>
</evidence>
<evidence type="ECO:0000256" key="8">
    <source>
        <dbReference type="ARBA" id="ARBA00022723"/>
    </source>
</evidence>
<reference evidence="16 17" key="1">
    <citation type="submission" date="2018-04" db="EMBL/GenBank/DDBJ databases">
        <title>Genomic Encyclopedia of Archaeal and Bacterial Type Strains, Phase II (KMG-II): from individual species to whole genera.</title>
        <authorList>
            <person name="Goeker M."/>
        </authorList>
    </citation>
    <scope>NUCLEOTIDE SEQUENCE [LARGE SCALE GENOMIC DNA]</scope>
    <source>
        <strain evidence="16 17">DSM 100434</strain>
    </source>
</reference>